<dbReference type="GO" id="GO:0016887">
    <property type="term" value="F:ATP hydrolysis activity"/>
    <property type="evidence" value="ECO:0007669"/>
    <property type="project" value="InterPro"/>
</dbReference>
<dbReference type="OrthoDB" id="6221244at2"/>
<dbReference type="InterPro" id="IPR036680">
    <property type="entry name" value="SPOR-like_sf"/>
</dbReference>
<proteinExistence type="predicted"/>
<dbReference type="RefSeq" id="WP_105051878.1">
    <property type="nucleotide sequence ID" value="NZ_BMYG01000003.1"/>
</dbReference>
<dbReference type="InterPro" id="IPR049945">
    <property type="entry name" value="AAA_22"/>
</dbReference>
<dbReference type="SUPFAM" id="SSF52540">
    <property type="entry name" value="P-loop containing nucleoside triphosphate hydrolases"/>
    <property type="match status" value="1"/>
</dbReference>
<gene>
    <name evidence="3" type="ORF">BTO11_06730</name>
</gene>
<evidence type="ECO:0000313" key="3">
    <source>
        <dbReference type="EMBL" id="PQJ53397.1"/>
    </source>
</evidence>
<dbReference type="InterPro" id="IPR027417">
    <property type="entry name" value="P-loop_NTPase"/>
</dbReference>
<evidence type="ECO:0000259" key="2">
    <source>
        <dbReference type="Pfam" id="PF13401"/>
    </source>
</evidence>
<evidence type="ECO:0000256" key="1">
    <source>
        <dbReference type="SAM" id="MobiDB-lite"/>
    </source>
</evidence>
<sequence length="554" mass="61887">MTLVNTDTEQFYIPASRHAFIKKVQAGLTQSKIVAIEGCQGIGKTILIEEVLTLTSPNGNKCYLTAARSINDIQIRSRIIEQLFGNILFDPEMPLLTSFIEFNNNSEMLIAIDNAHYLSGKLIGELLQLFSEASNLGIQLKLVMTFDKTIASTLMNVKSNFLVILPVPLLTKQESYQLLAQYVIDIPAQTNTRIKRWIENSAGLPIQLLAYNDVGDNRSGEGEPFNIKLWVSILVTCSLLLALGIYLYRMGIISNQQITDNGSLTVQSDVVKPWHNMTESNAALEQSKRDNNETISEVVIPEKKMARVVISRTASSEQIFSELMNEEPVSGNQKVDKNPTTDLILAELTKQKETKPNETQANKEDTALNDSTSKAATEQDSTVNSKVKNSTPQDEPINMDFFLYPEGEQAQKTQPAVNKKSNELAKIDAEPTLDQLMKEDSALVAEQKAKANPYNIDNEEFFSLPAELFVLQLTAVSSEPVLGKYLESISYDRKKIRIYKIRRNNNDWLVVTYGLFDTIDEARKTAASIAPNAWAKSISVIQQQILAFDHAKPK</sequence>
<keyword evidence="4" id="KW-1185">Reference proteome</keyword>
<dbReference type="Gene3D" id="3.40.50.300">
    <property type="entry name" value="P-loop containing nucleotide triphosphate hydrolases"/>
    <property type="match status" value="1"/>
</dbReference>
<name>A0A2S7UTW7_9GAMM</name>
<dbReference type="EMBL" id="MSCH01000003">
    <property type="protein sequence ID" value="PQJ53397.1"/>
    <property type="molecule type" value="Genomic_DNA"/>
</dbReference>
<dbReference type="AlphaFoldDB" id="A0A2S7UTW7"/>
<dbReference type="Proteomes" id="UP000239007">
    <property type="component" value="Unassembled WGS sequence"/>
</dbReference>
<organism evidence="3 4">
    <name type="scientific">Psychrosphaera saromensis</name>
    <dbReference type="NCBI Taxonomy" id="716813"/>
    <lineage>
        <taxon>Bacteria</taxon>
        <taxon>Pseudomonadati</taxon>
        <taxon>Pseudomonadota</taxon>
        <taxon>Gammaproteobacteria</taxon>
        <taxon>Alteromonadales</taxon>
        <taxon>Pseudoalteromonadaceae</taxon>
        <taxon>Psychrosphaera</taxon>
    </lineage>
</organism>
<feature type="compositionally biased region" description="Basic and acidic residues" evidence="1">
    <location>
        <begin position="349"/>
        <end position="366"/>
    </location>
</feature>
<evidence type="ECO:0000313" key="4">
    <source>
        <dbReference type="Proteomes" id="UP000239007"/>
    </source>
</evidence>
<dbReference type="Pfam" id="PF13401">
    <property type="entry name" value="AAA_22"/>
    <property type="match status" value="1"/>
</dbReference>
<protein>
    <recommendedName>
        <fullName evidence="2">ORC1/DEAH AAA+ ATPase domain-containing protein</fullName>
    </recommendedName>
</protein>
<dbReference type="Gene3D" id="3.30.70.1070">
    <property type="entry name" value="Sporulation related repeat"/>
    <property type="match status" value="1"/>
</dbReference>
<feature type="region of interest" description="Disordered" evidence="1">
    <location>
        <begin position="348"/>
        <end position="395"/>
    </location>
</feature>
<accession>A0A2S7UTW7</accession>
<feature type="compositionally biased region" description="Polar residues" evidence="1">
    <location>
        <begin position="368"/>
        <end position="393"/>
    </location>
</feature>
<reference evidence="3 4" key="1">
    <citation type="submission" date="2016-12" db="EMBL/GenBank/DDBJ databases">
        <title>Diversity of luminous bacteria.</title>
        <authorList>
            <person name="Yoshizawa S."/>
            <person name="Kogure K."/>
        </authorList>
    </citation>
    <scope>NUCLEOTIDE SEQUENCE [LARGE SCALE GENOMIC DNA]</scope>
    <source>
        <strain evidence="3 4">SA4-48</strain>
    </source>
</reference>
<comment type="caution">
    <text evidence="3">The sequence shown here is derived from an EMBL/GenBank/DDBJ whole genome shotgun (WGS) entry which is preliminary data.</text>
</comment>
<dbReference type="GO" id="GO:0042834">
    <property type="term" value="F:peptidoglycan binding"/>
    <property type="evidence" value="ECO:0007669"/>
    <property type="project" value="InterPro"/>
</dbReference>
<feature type="domain" description="ORC1/DEAH AAA+ ATPase" evidence="2">
    <location>
        <begin position="31"/>
        <end position="144"/>
    </location>
</feature>